<evidence type="ECO:0000256" key="2">
    <source>
        <dbReference type="ARBA" id="ARBA00008098"/>
    </source>
</evidence>
<keyword evidence="3" id="KW-0964">Secreted</keyword>
<name>A0A6J2UJK3_DROLE</name>
<dbReference type="PANTHER" id="PTHR21066">
    <property type="entry name" value="ODORANT-BINDING PROTEIN 59A-RELATED"/>
    <property type="match status" value="1"/>
</dbReference>
<dbReference type="AlphaFoldDB" id="A0A6J2UJK3"/>
<evidence type="ECO:0000313" key="6">
    <source>
        <dbReference type="Proteomes" id="UP000504634"/>
    </source>
</evidence>
<feature type="domain" description="OBP47-like" evidence="5">
    <location>
        <begin position="51"/>
        <end position="188"/>
    </location>
</feature>
<keyword evidence="6" id="KW-1185">Reference proteome</keyword>
<feature type="signal peptide" evidence="4">
    <location>
        <begin position="1"/>
        <end position="18"/>
    </location>
</feature>
<protein>
    <submittedName>
        <fullName evidence="7">Uncharacterized protein LOC115634686</fullName>
    </submittedName>
</protein>
<dbReference type="GeneID" id="115634686"/>
<dbReference type="InterPro" id="IPR054577">
    <property type="entry name" value="OBP47-like_dom"/>
</dbReference>
<organism evidence="6 7">
    <name type="scientific">Drosophila lebanonensis</name>
    <name type="common">Fruit fly</name>
    <name type="synonym">Scaptodrosophila lebanonensis</name>
    <dbReference type="NCBI Taxonomy" id="7225"/>
    <lineage>
        <taxon>Eukaryota</taxon>
        <taxon>Metazoa</taxon>
        <taxon>Ecdysozoa</taxon>
        <taxon>Arthropoda</taxon>
        <taxon>Hexapoda</taxon>
        <taxon>Insecta</taxon>
        <taxon>Pterygota</taxon>
        <taxon>Neoptera</taxon>
        <taxon>Endopterygota</taxon>
        <taxon>Diptera</taxon>
        <taxon>Brachycera</taxon>
        <taxon>Muscomorpha</taxon>
        <taxon>Ephydroidea</taxon>
        <taxon>Drosophilidae</taxon>
        <taxon>Scaptodrosophila</taxon>
    </lineage>
</organism>
<dbReference type="OrthoDB" id="7730192at2759"/>
<dbReference type="InterPro" id="IPR052295">
    <property type="entry name" value="Odorant-binding_protein"/>
</dbReference>
<dbReference type="RefSeq" id="XP_030388409.1">
    <property type="nucleotide sequence ID" value="XM_030532549.1"/>
</dbReference>
<keyword evidence="4" id="KW-0732">Signal</keyword>
<dbReference type="Gene3D" id="1.10.238.270">
    <property type="match status" value="1"/>
</dbReference>
<dbReference type="Proteomes" id="UP000504634">
    <property type="component" value="Unplaced"/>
</dbReference>
<reference evidence="7" key="1">
    <citation type="submission" date="2025-08" db="UniProtKB">
        <authorList>
            <consortium name="RefSeq"/>
        </authorList>
    </citation>
    <scope>IDENTIFICATION</scope>
    <source>
        <strain evidence="7">11010-0011.00</strain>
        <tissue evidence="7">Whole body</tissue>
    </source>
</reference>
<gene>
    <name evidence="7" type="primary">LOC115634686</name>
</gene>
<evidence type="ECO:0000256" key="4">
    <source>
        <dbReference type="SAM" id="SignalP"/>
    </source>
</evidence>
<evidence type="ECO:0000256" key="1">
    <source>
        <dbReference type="ARBA" id="ARBA00004613"/>
    </source>
</evidence>
<proteinExistence type="inferred from homology"/>
<accession>A0A6J2UJK3</accession>
<feature type="chain" id="PRO_5026999578" evidence="4">
    <location>
        <begin position="19"/>
        <end position="200"/>
    </location>
</feature>
<dbReference type="CTD" id="36088"/>
<evidence type="ECO:0000313" key="7">
    <source>
        <dbReference type="RefSeq" id="XP_030388409.1"/>
    </source>
</evidence>
<sequence length="200" mass="23193">MLWLQLLCGLLLLNGVWNKPAAQKEDDDEEDCEINAPDTMHDFCCDLHDELSQFVECQIEWHEKIHYTTDKEEQTYMFCTAECTFNGTELLKPNRKSLNLKRVQAHLESELADDADEALLYETYVKCDKHATSLLSHKSVKSLSKRLDAYGCHPYPGLVMECVSNDMILNCPPKRFHDTAQCRVARDYLRNCMTHVKYKP</sequence>
<comment type="similarity">
    <text evidence="2">Belongs to the PBP/GOBP family.</text>
</comment>
<evidence type="ECO:0000256" key="3">
    <source>
        <dbReference type="ARBA" id="ARBA00022525"/>
    </source>
</evidence>
<comment type="subcellular location">
    <subcellularLocation>
        <location evidence="1">Secreted</location>
    </subcellularLocation>
</comment>
<dbReference type="PANTHER" id="PTHR21066:SF15">
    <property type="entry name" value="GH25962P-RELATED"/>
    <property type="match status" value="1"/>
</dbReference>
<evidence type="ECO:0000259" key="5">
    <source>
        <dbReference type="Pfam" id="PF22651"/>
    </source>
</evidence>
<dbReference type="GO" id="GO:0005576">
    <property type="term" value="C:extracellular region"/>
    <property type="evidence" value="ECO:0007669"/>
    <property type="project" value="UniProtKB-SubCell"/>
</dbReference>
<dbReference type="Pfam" id="PF22651">
    <property type="entry name" value="OBP47_like"/>
    <property type="match status" value="1"/>
</dbReference>